<keyword evidence="3" id="KW-1185">Reference proteome</keyword>
<gene>
    <name evidence="2" type="ORF">OS493_030394</name>
</gene>
<evidence type="ECO:0000256" key="1">
    <source>
        <dbReference type="SAM" id="MobiDB-lite"/>
    </source>
</evidence>
<proteinExistence type="predicted"/>
<feature type="compositionally biased region" description="Basic and acidic residues" evidence="1">
    <location>
        <begin position="100"/>
        <end position="110"/>
    </location>
</feature>
<comment type="caution">
    <text evidence="2">The sequence shown here is derived from an EMBL/GenBank/DDBJ whole genome shotgun (WGS) entry which is preliminary data.</text>
</comment>
<feature type="region of interest" description="Disordered" evidence="1">
    <location>
        <begin position="63"/>
        <end position="115"/>
    </location>
</feature>
<accession>A0A9W9ZA05</accession>
<name>A0A9W9ZA05_9CNID</name>
<reference evidence="2" key="1">
    <citation type="submission" date="2023-01" db="EMBL/GenBank/DDBJ databases">
        <title>Genome assembly of the deep-sea coral Lophelia pertusa.</title>
        <authorList>
            <person name="Herrera S."/>
            <person name="Cordes E."/>
        </authorList>
    </citation>
    <scope>NUCLEOTIDE SEQUENCE</scope>
    <source>
        <strain evidence="2">USNM1676648</strain>
        <tissue evidence="2">Polyp</tissue>
    </source>
</reference>
<protein>
    <submittedName>
        <fullName evidence="2">Uncharacterized protein</fullName>
    </submittedName>
</protein>
<evidence type="ECO:0000313" key="3">
    <source>
        <dbReference type="Proteomes" id="UP001163046"/>
    </source>
</evidence>
<evidence type="ECO:0000313" key="2">
    <source>
        <dbReference type="EMBL" id="KAJ7377194.1"/>
    </source>
</evidence>
<dbReference type="OrthoDB" id="5989769at2759"/>
<dbReference type="Proteomes" id="UP001163046">
    <property type="component" value="Unassembled WGS sequence"/>
</dbReference>
<dbReference type="AlphaFoldDB" id="A0A9W9ZA05"/>
<sequence>MFASSTISSSIVVTSTACNSSFIIPKWTTQFESQPYEVVDKCGNSVLVESPNGVQYKRNTTHVKSYHERDNAEQLPEEASTPLEEEDGRQVTVNQGDMEQSQKDEPKQMLEDVPTLRSPQPVCMRYLMTMLWDKLL</sequence>
<dbReference type="EMBL" id="MU826382">
    <property type="protein sequence ID" value="KAJ7377194.1"/>
    <property type="molecule type" value="Genomic_DNA"/>
</dbReference>
<organism evidence="2 3">
    <name type="scientific">Desmophyllum pertusum</name>
    <dbReference type="NCBI Taxonomy" id="174260"/>
    <lineage>
        <taxon>Eukaryota</taxon>
        <taxon>Metazoa</taxon>
        <taxon>Cnidaria</taxon>
        <taxon>Anthozoa</taxon>
        <taxon>Hexacorallia</taxon>
        <taxon>Scleractinia</taxon>
        <taxon>Caryophylliina</taxon>
        <taxon>Caryophylliidae</taxon>
        <taxon>Desmophyllum</taxon>
    </lineage>
</organism>